<evidence type="ECO:0000313" key="2">
    <source>
        <dbReference type="Ensembl" id="ENSECRP00000022868.1"/>
    </source>
</evidence>
<reference evidence="2" key="1">
    <citation type="submission" date="2021-06" db="EMBL/GenBank/DDBJ databases">
        <authorList>
            <consortium name="Wellcome Sanger Institute Data Sharing"/>
        </authorList>
    </citation>
    <scope>NUCLEOTIDE SEQUENCE [LARGE SCALE GENOMIC DNA]</scope>
</reference>
<sequence>MKGLNSWLQSAEGWLDLLMCDKKQWFARFLIFGFLLLSVGLLVTVIGFWFPPCDTQASGEHSGDGTSPATENKTCNFLTLQILGPLVSAVGIALLVIGCIRRKQNLIGSQEDAPLPAEQPDSLEPCQITIGETVVIFPPPPPAYFPDAPPLRNVGGSAQSTYSSPPSYYSTFNQRLQVPVSEGRRSAYSPGAGSIFTITIPSISMDSVCHFNDFYEPPPAYEKSDLDQRTSIS</sequence>
<feature type="transmembrane region" description="Helical" evidence="1">
    <location>
        <begin position="29"/>
        <end position="50"/>
    </location>
</feature>
<dbReference type="GeneTree" id="ENSGT00390000017024"/>
<keyword evidence="1" id="KW-1133">Transmembrane helix</keyword>
<evidence type="ECO:0000256" key="1">
    <source>
        <dbReference type="SAM" id="Phobius"/>
    </source>
</evidence>
<dbReference type="Pfam" id="PF15471">
    <property type="entry name" value="TMEM171"/>
    <property type="match status" value="1"/>
</dbReference>
<feature type="transmembrane region" description="Helical" evidence="1">
    <location>
        <begin position="82"/>
        <end position="100"/>
    </location>
</feature>
<keyword evidence="1" id="KW-0812">Transmembrane</keyword>
<dbReference type="AlphaFoldDB" id="A0A8C4SXQ6"/>
<reference evidence="2" key="3">
    <citation type="submission" date="2025-09" db="UniProtKB">
        <authorList>
            <consortium name="Ensembl"/>
        </authorList>
    </citation>
    <scope>IDENTIFICATION</scope>
</reference>
<reference evidence="2" key="2">
    <citation type="submission" date="2025-08" db="UniProtKB">
        <authorList>
            <consortium name="Ensembl"/>
        </authorList>
    </citation>
    <scope>IDENTIFICATION</scope>
</reference>
<dbReference type="Proteomes" id="UP000694620">
    <property type="component" value="Chromosome 7"/>
</dbReference>
<dbReference type="PANTHER" id="PTHR31617">
    <property type="entry name" value="TRANSMEMBRANE PROTEIN 171"/>
    <property type="match status" value="1"/>
</dbReference>
<dbReference type="Ensembl" id="ENSECRT00000023361.1">
    <property type="protein sequence ID" value="ENSECRP00000022868.1"/>
    <property type="gene ID" value="ENSECRG00000015487.1"/>
</dbReference>
<dbReference type="InterPro" id="IPR029173">
    <property type="entry name" value="TMEM171"/>
</dbReference>
<dbReference type="PANTHER" id="PTHR31617:SF0">
    <property type="entry name" value="TRANSMEMBRANE PROTEIN 171"/>
    <property type="match status" value="1"/>
</dbReference>
<proteinExistence type="predicted"/>
<evidence type="ECO:0000313" key="3">
    <source>
        <dbReference type="Proteomes" id="UP000694620"/>
    </source>
</evidence>
<accession>A0A8C4SXQ6</accession>
<evidence type="ECO:0008006" key="4">
    <source>
        <dbReference type="Google" id="ProtNLM"/>
    </source>
</evidence>
<keyword evidence="1" id="KW-0472">Membrane</keyword>
<organism evidence="2 3">
    <name type="scientific">Erpetoichthys calabaricus</name>
    <name type="common">Rope fish</name>
    <name type="synonym">Calamoichthys calabaricus</name>
    <dbReference type="NCBI Taxonomy" id="27687"/>
    <lineage>
        <taxon>Eukaryota</taxon>
        <taxon>Metazoa</taxon>
        <taxon>Chordata</taxon>
        <taxon>Craniata</taxon>
        <taxon>Vertebrata</taxon>
        <taxon>Euteleostomi</taxon>
        <taxon>Actinopterygii</taxon>
        <taxon>Polypteriformes</taxon>
        <taxon>Polypteridae</taxon>
        <taxon>Erpetoichthys</taxon>
    </lineage>
</organism>
<keyword evidence="3" id="KW-1185">Reference proteome</keyword>
<name>A0A8C4SXQ6_ERPCA</name>
<gene>
    <name evidence="2" type="primary">LOC114655152</name>
</gene>
<protein>
    <recommendedName>
        <fullName evidence="4">Transmembrane protein 61</fullName>
    </recommendedName>
</protein>